<reference evidence="1" key="1">
    <citation type="submission" date="2022-11" db="EMBL/GenBank/DDBJ databases">
        <title>Chromosome-level genome of Pogonophryne albipinna.</title>
        <authorList>
            <person name="Jo E."/>
        </authorList>
    </citation>
    <scope>NUCLEOTIDE SEQUENCE</scope>
    <source>
        <strain evidence="1">SGF0006</strain>
        <tissue evidence="1">Muscle</tissue>
    </source>
</reference>
<accession>A0AAD6AT43</accession>
<name>A0AAD6AT43_9TELE</name>
<evidence type="ECO:0000313" key="2">
    <source>
        <dbReference type="Proteomes" id="UP001219934"/>
    </source>
</evidence>
<dbReference type="EMBL" id="JAPTMU010000015">
    <property type="protein sequence ID" value="KAJ4930519.1"/>
    <property type="molecule type" value="Genomic_DNA"/>
</dbReference>
<dbReference type="AlphaFoldDB" id="A0AAD6AT43"/>
<protein>
    <submittedName>
        <fullName evidence="1">Uncharacterized protein</fullName>
    </submittedName>
</protein>
<proteinExistence type="predicted"/>
<evidence type="ECO:0000313" key="1">
    <source>
        <dbReference type="EMBL" id="KAJ4930519.1"/>
    </source>
</evidence>
<keyword evidence="2" id="KW-1185">Reference proteome</keyword>
<dbReference type="Proteomes" id="UP001219934">
    <property type="component" value="Unassembled WGS sequence"/>
</dbReference>
<organism evidence="1 2">
    <name type="scientific">Pogonophryne albipinna</name>
    <dbReference type="NCBI Taxonomy" id="1090488"/>
    <lineage>
        <taxon>Eukaryota</taxon>
        <taxon>Metazoa</taxon>
        <taxon>Chordata</taxon>
        <taxon>Craniata</taxon>
        <taxon>Vertebrata</taxon>
        <taxon>Euteleostomi</taxon>
        <taxon>Actinopterygii</taxon>
        <taxon>Neopterygii</taxon>
        <taxon>Teleostei</taxon>
        <taxon>Neoteleostei</taxon>
        <taxon>Acanthomorphata</taxon>
        <taxon>Eupercaria</taxon>
        <taxon>Perciformes</taxon>
        <taxon>Notothenioidei</taxon>
        <taxon>Pogonophryne</taxon>
    </lineage>
</organism>
<comment type="caution">
    <text evidence="1">The sequence shown here is derived from an EMBL/GenBank/DDBJ whole genome shotgun (WGS) entry which is preliminary data.</text>
</comment>
<sequence length="68" mass="7448">MSEVVLAVCTITEIYSCEKRTLVTTNKGEAEKTLGGLFRMAEAGQKQSCFVQRHDPCLPAAVQLQGIF</sequence>
<gene>
    <name evidence="1" type="ORF">JOQ06_024830</name>
</gene>